<evidence type="ECO:0000256" key="8">
    <source>
        <dbReference type="ARBA" id="ARBA00022598"/>
    </source>
</evidence>
<dbReference type="PROSITE" id="PS01011">
    <property type="entry name" value="FOLYLPOLYGLU_SYNT_1"/>
    <property type="match status" value="1"/>
</dbReference>
<evidence type="ECO:0000256" key="3">
    <source>
        <dbReference type="ARBA" id="ARBA00004496"/>
    </source>
</evidence>
<dbReference type="GO" id="GO:0004326">
    <property type="term" value="F:tetrahydrofolylpolyglutamate synthase activity"/>
    <property type="evidence" value="ECO:0007669"/>
    <property type="project" value="UniProtKB-EC"/>
</dbReference>
<dbReference type="Gene3D" id="3.40.1190.10">
    <property type="entry name" value="Mur-like, catalytic domain"/>
    <property type="match status" value="1"/>
</dbReference>
<evidence type="ECO:0000256" key="10">
    <source>
        <dbReference type="ARBA" id="ARBA00022741"/>
    </source>
</evidence>
<evidence type="ECO:0000256" key="1">
    <source>
        <dbReference type="ARBA" id="ARBA00004273"/>
    </source>
</evidence>
<evidence type="ECO:0000256" key="11">
    <source>
        <dbReference type="ARBA" id="ARBA00022792"/>
    </source>
</evidence>
<evidence type="ECO:0000256" key="19">
    <source>
        <dbReference type="PIRSR" id="PIRSR038895-2"/>
    </source>
</evidence>
<keyword evidence="7 17" id="KW-0554">One-carbon metabolism</keyword>
<comment type="similarity">
    <text evidence="5 17">Belongs to the folylpolyglutamate synthase family.</text>
</comment>
<keyword evidence="6" id="KW-0963">Cytoplasm</keyword>
<dbReference type="Gene3D" id="3.90.190.20">
    <property type="entry name" value="Mur ligase, C-terminal domain"/>
    <property type="match status" value="1"/>
</dbReference>
<protein>
    <recommendedName>
        <fullName evidence="17">Folylpolyglutamate synthase</fullName>
        <ecNumber evidence="17">6.3.2.17</ecNumber>
    </recommendedName>
    <alternativeName>
        <fullName evidence="17">Folylpoly-gamma-glutamate synthetase</fullName>
    </alternativeName>
    <alternativeName>
        <fullName evidence="17">Tetrahydrofolylpolyglutamate synthase</fullName>
    </alternativeName>
</protein>
<keyword evidence="8 17" id="KW-0436">Ligase</keyword>
<dbReference type="SUPFAM" id="SSF53623">
    <property type="entry name" value="MurD-like peptide ligases, catalytic domain"/>
    <property type="match status" value="1"/>
</dbReference>
<feature type="binding site" evidence="18">
    <location>
        <position position="364"/>
    </location>
    <ligand>
        <name>ATP</name>
        <dbReference type="ChEBI" id="CHEBI:30616"/>
    </ligand>
</feature>
<dbReference type="GO" id="GO:0005743">
    <property type="term" value="C:mitochondrial inner membrane"/>
    <property type="evidence" value="ECO:0007669"/>
    <property type="project" value="UniProtKB-SubCell"/>
</dbReference>
<dbReference type="AlphaFoldDB" id="A0A2J6R140"/>
<reference evidence="20 21" key="1">
    <citation type="submission" date="2016-04" db="EMBL/GenBank/DDBJ databases">
        <title>A degradative enzymes factory behind the ericoid mycorrhizal symbiosis.</title>
        <authorList>
            <consortium name="DOE Joint Genome Institute"/>
            <person name="Martino E."/>
            <person name="Morin E."/>
            <person name="Grelet G."/>
            <person name="Kuo A."/>
            <person name="Kohler A."/>
            <person name="Daghino S."/>
            <person name="Barry K."/>
            <person name="Choi C."/>
            <person name="Cichocki N."/>
            <person name="Clum A."/>
            <person name="Copeland A."/>
            <person name="Hainaut M."/>
            <person name="Haridas S."/>
            <person name="Labutti K."/>
            <person name="Lindquist E."/>
            <person name="Lipzen A."/>
            <person name="Khouja H.-R."/>
            <person name="Murat C."/>
            <person name="Ohm R."/>
            <person name="Olson A."/>
            <person name="Spatafora J."/>
            <person name="Veneault-Fourrey C."/>
            <person name="Henrissat B."/>
            <person name="Grigoriev I."/>
            <person name="Martin F."/>
            <person name="Perotto S."/>
        </authorList>
    </citation>
    <scope>NUCLEOTIDE SEQUENCE [LARGE SCALE GENOMIC DNA]</scope>
    <source>
        <strain evidence="20 21">F</strain>
    </source>
</reference>
<dbReference type="SUPFAM" id="SSF53244">
    <property type="entry name" value="MurD-like peptide ligases, peptide-binding domain"/>
    <property type="match status" value="1"/>
</dbReference>
<feature type="binding site" evidence="19">
    <location>
        <position position="206"/>
    </location>
    <ligand>
        <name>Mg(2+)</name>
        <dbReference type="ChEBI" id="CHEBI:18420"/>
        <label>1</label>
    </ligand>
</feature>
<dbReference type="GO" id="GO:0005759">
    <property type="term" value="C:mitochondrial matrix"/>
    <property type="evidence" value="ECO:0007669"/>
    <property type="project" value="UniProtKB-SubCell"/>
</dbReference>
<name>A0A2J6R140_HYAVF</name>
<evidence type="ECO:0000256" key="14">
    <source>
        <dbReference type="ARBA" id="ARBA00023128"/>
    </source>
</evidence>
<dbReference type="EC" id="6.3.2.17" evidence="17"/>
<dbReference type="GO" id="GO:0046872">
    <property type="term" value="F:metal ion binding"/>
    <property type="evidence" value="ECO:0007669"/>
    <property type="project" value="UniProtKB-KW"/>
</dbReference>
<dbReference type="GO" id="GO:0006730">
    <property type="term" value="P:one-carbon metabolic process"/>
    <property type="evidence" value="ECO:0007669"/>
    <property type="project" value="UniProtKB-KW"/>
</dbReference>
<evidence type="ECO:0000313" key="20">
    <source>
        <dbReference type="EMBL" id="PMD32236.1"/>
    </source>
</evidence>
<evidence type="ECO:0000256" key="4">
    <source>
        <dbReference type="ARBA" id="ARBA00005150"/>
    </source>
</evidence>
<gene>
    <name evidence="20" type="ORF">L207DRAFT_179095</name>
</gene>
<dbReference type="InterPro" id="IPR036615">
    <property type="entry name" value="Mur_ligase_C_dom_sf"/>
</dbReference>
<evidence type="ECO:0000256" key="13">
    <source>
        <dbReference type="ARBA" id="ARBA00022842"/>
    </source>
</evidence>
<keyword evidence="9 19" id="KW-0479">Metal-binding</keyword>
<organism evidence="20 21">
    <name type="scientific">Hyaloscypha variabilis (strain UAMH 11265 / GT02V1 / F)</name>
    <name type="common">Meliniomyces variabilis</name>
    <dbReference type="NCBI Taxonomy" id="1149755"/>
    <lineage>
        <taxon>Eukaryota</taxon>
        <taxon>Fungi</taxon>
        <taxon>Dikarya</taxon>
        <taxon>Ascomycota</taxon>
        <taxon>Pezizomycotina</taxon>
        <taxon>Leotiomycetes</taxon>
        <taxon>Helotiales</taxon>
        <taxon>Hyaloscyphaceae</taxon>
        <taxon>Hyaloscypha</taxon>
        <taxon>Hyaloscypha variabilis</taxon>
    </lineage>
</organism>
<dbReference type="PANTHER" id="PTHR11136:SF5">
    <property type="entry name" value="FOLYLPOLYGLUTAMATE SYNTHASE, MITOCHONDRIAL"/>
    <property type="match status" value="1"/>
</dbReference>
<accession>A0A2J6R140</accession>
<comment type="pathway">
    <text evidence="4 17">Cofactor biosynthesis; tetrahydrofolylpolyglutamate biosynthesis.</text>
</comment>
<comment type="function">
    <text evidence="17">Catalyzes conversion of folates to polyglutamate derivatives allowing concentration of folate compounds in the cell and the intracellular retention of these cofactors, which are important substrates for most of the folate-dependent enzymes that are involved in one-carbon transfer reactions involved in purine, pyrimidine and amino acid synthesis.</text>
</comment>
<dbReference type="FunFam" id="3.40.1190.10:FF:000009">
    <property type="entry name" value="Folylpolyglutamate synthase"/>
    <property type="match status" value="1"/>
</dbReference>
<evidence type="ECO:0000256" key="6">
    <source>
        <dbReference type="ARBA" id="ARBA00022490"/>
    </source>
</evidence>
<keyword evidence="15" id="KW-0472">Membrane</keyword>
<evidence type="ECO:0000313" key="21">
    <source>
        <dbReference type="Proteomes" id="UP000235786"/>
    </source>
</evidence>
<sequence>MLLLSHRILCWRSKRGVVYDIYRQHGRSSRRSFAIATSRTYEDAVDLLNTLQTPFGVLKQRRDAGIGLDESAKVEMRKCLHQIGYSQRDLDKLNVIHVAGTKGKGSTCALVGSILSKYRQSRAMPRNVGLFTSPHLIAVRERIRINSIPISKGLFAKYFFEVWDKLDAASATSSDLPSPKPVYFRYLTLMSYHVFLQEGVDAAIYEVGMGGEFDSTNIVDHPAVTGISTLGIDHVAVLGKTIEEIAWHKAGIQKAGVPSFTVKQTPAALKVIRERAEERHVGSLAVLEEDPRLRKVRVRPNAPFQRLNATLAVALAETALRKLDSTFEIPPGALPEEFVNGLENAVWRGRCEVKIEGNITWYLDGAHTQDSIAIAAKWFGDESFKKTGIRVLIFNQQGDRAAMELLEGLFQAIASQGSASFDHVIFCPTVPVDKVGKRDSIIHPTDSAAMAGLETQKAFARRWMELDISSSTMIKVLPSIEDAVEYVRSLEKQDDDKVHAFITGSVHLVGRALGILEGVEAL</sequence>
<keyword evidence="21" id="KW-1185">Reference proteome</keyword>
<dbReference type="InterPro" id="IPR023600">
    <property type="entry name" value="Folylpolyglutamate_synth_euk"/>
</dbReference>
<evidence type="ECO:0000256" key="18">
    <source>
        <dbReference type="PIRSR" id="PIRSR038895-1"/>
    </source>
</evidence>
<feature type="binding site" evidence="19">
    <location>
        <position position="234"/>
    </location>
    <ligand>
        <name>Mg(2+)</name>
        <dbReference type="ChEBI" id="CHEBI:18420"/>
        <label>1</label>
    </ligand>
</feature>
<dbReference type="InterPro" id="IPR001645">
    <property type="entry name" value="Folylpolyglutamate_synth"/>
</dbReference>
<dbReference type="OrthoDB" id="5212574at2759"/>
<evidence type="ECO:0000256" key="9">
    <source>
        <dbReference type="ARBA" id="ARBA00022723"/>
    </source>
</evidence>
<dbReference type="InterPro" id="IPR018109">
    <property type="entry name" value="Folylpolyglutamate_synth_CS"/>
</dbReference>
<feature type="binding site" evidence="18">
    <location>
        <position position="350"/>
    </location>
    <ligand>
        <name>ATP</name>
        <dbReference type="ChEBI" id="CHEBI:30616"/>
    </ligand>
</feature>
<evidence type="ECO:0000256" key="15">
    <source>
        <dbReference type="ARBA" id="ARBA00023136"/>
    </source>
</evidence>
<dbReference type="PANTHER" id="PTHR11136">
    <property type="entry name" value="FOLYLPOLYGLUTAMATE SYNTHASE-RELATED"/>
    <property type="match status" value="1"/>
</dbReference>
<dbReference type="PIRSF" id="PIRSF038895">
    <property type="entry name" value="FPGS"/>
    <property type="match status" value="1"/>
</dbReference>
<keyword evidence="14" id="KW-0496">Mitochondrion</keyword>
<dbReference type="STRING" id="1149755.A0A2J6R140"/>
<feature type="binding site" evidence="19">
    <location>
        <position position="133"/>
    </location>
    <ligand>
        <name>Mg(2+)</name>
        <dbReference type="ChEBI" id="CHEBI:18420"/>
        <label>1</label>
    </ligand>
</feature>
<comment type="catalytic activity">
    <reaction evidence="16 17">
        <text>(6S)-5,6,7,8-tetrahydrofolyl-(gamma-L-Glu)(n) + L-glutamate + ATP = (6S)-5,6,7,8-tetrahydrofolyl-(gamma-L-Glu)(n+1) + ADP + phosphate + H(+)</text>
        <dbReference type="Rhea" id="RHEA:10580"/>
        <dbReference type="Rhea" id="RHEA-COMP:14738"/>
        <dbReference type="Rhea" id="RHEA-COMP:14740"/>
        <dbReference type="ChEBI" id="CHEBI:15378"/>
        <dbReference type="ChEBI" id="CHEBI:29985"/>
        <dbReference type="ChEBI" id="CHEBI:30616"/>
        <dbReference type="ChEBI" id="CHEBI:43474"/>
        <dbReference type="ChEBI" id="CHEBI:141005"/>
        <dbReference type="ChEBI" id="CHEBI:456216"/>
        <dbReference type="EC" id="6.3.2.17"/>
    </reaction>
</comment>
<evidence type="ECO:0000256" key="2">
    <source>
        <dbReference type="ARBA" id="ARBA00004305"/>
    </source>
</evidence>
<evidence type="ECO:0000256" key="16">
    <source>
        <dbReference type="ARBA" id="ARBA00047493"/>
    </source>
</evidence>
<proteinExistence type="inferred from homology"/>
<dbReference type="NCBIfam" id="TIGR01499">
    <property type="entry name" value="folC"/>
    <property type="match status" value="1"/>
</dbReference>
<comment type="subcellular location">
    <subcellularLocation>
        <location evidence="3">Cytoplasm</location>
    </subcellularLocation>
    <subcellularLocation>
        <location evidence="1">Mitochondrion inner membrane</location>
    </subcellularLocation>
    <subcellularLocation>
        <location evidence="2">Mitochondrion matrix</location>
    </subcellularLocation>
</comment>
<dbReference type="Proteomes" id="UP000235786">
    <property type="component" value="Unassembled WGS sequence"/>
</dbReference>
<comment type="cofactor">
    <cofactor evidence="17">
        <name>a monovalent cation</name>
        <dbReference type="ChEBI" id="CHEBI:60242"/>
    </cofactor>
    <text evidence="17">A monovalent cation.</text>
</comment>
<dbReference type="UniPathway" id="UPA00850"/>
<keyword evidence="10 18" id="KW-0547">Nucleotide-binding</keyword>
<keyword evidence="12 18" id="KW-0067">ATP-binding</keyword>
<evidence type="ECO:0000256" key="7">
    <source>
        <dbReference type="ARBA" id="ARBA00022563"/>
    </source>
</evidence>
<dbReference type="GO" id="GO:0005524">
    <property type="term" value="F:ATP binding"/>
    <property type="evidence" value="ECO:0007669"/>
    <property type="project" value="UniProtKB-KW"/>
</dbReference>
<dbReference type="PROSITE" id="PS01012">
    <property type="entry name" value="FOLYLPOLYGLU_SYNT_2"/>
    <property type="match status" value="1"/>
</dbReference>
<keyword evidence="11" id="KW-0999">Mitochondrion inner membrane</keyword>
<dbReference type="EMBL" id="KZ613959">
    <property type="protein sequence ID" value="PMD32236.1"/>
    <property type="molecule type" value="Genomic_DNA"/>
</dbReference>
<evidence type="ECO:0000256" key="5">
    <source>
        <dbReference type="ARBA" id="ARBA00008276"/>
    </source>
</evidence>
<dbReference type="GO" id="GO:0005829">
    <property type="term" value="C:cytosol"/>
    <property type="evidence" value="ECO:0007669"/>
    <property type="project" value="TreeGrafter"/>
</dbReference>
<evidence type="ECO:0000256" key="12">
    <source>
        <dbReference type="ARBA" id="ARBA00022840"/>
    </source>
</evidence>
<keyword evidence="13 19" id="KW-0460">Magnesium</keyword>
<evidence type="ECO:0000256" key="17">
    <source>
        <dbReference type="PIRNR" id="PIRNR038895"/>
    </source>
</evidence>
<dbReference type="InterPro" id="IPR036565">
    <property type="entry name" value="Mur-like_cat_sf"/>
</dbReference>